<accession>A0ABY6HPT3</accession>
<protein>
    <submittedName>
        <fullName evidence="1">Uncharacterized protein</fullName>
    </submittedName>
</protein>
<sequence length="69" mass="7936">MNAIDGIVCVGYKLQLSFVRFDVKTHNVSYMILFWNFSYNADTNSVDYSSLLVKSEGLRYIIEILHAVI</sequence>
<dbReference type="Proteomes" id="UP001208689">
    <property type="component" value="Chromosome"/>
</dbReference>
<reference evidence="1" key="1">
    <citation type="submission" date="2022-09" db="EMBL/GenBank/DDBJ databases">
        <title>Actin cytoskeleton and complex cell architecture in an #Asgard archaeon.</title>
        <authorList>
            <person name="Ponce Toledo R.I."/>
            <person name="Schleper C."/>
            <person name="Rodrigues Oliveira T."/>
            <person name="Wollweber F."/>
            <person name="Xu J."/>
            <person name="Rittmann S."/>
            <person name="Klingl A."/>
            <person name="Pilhofer M."/>
        </authorList>
    </citation>
    <scope>NUCLEOTIDE SEQUENCE</scope>
    <source>
        <strain evidence="1">B-35</strain>
    </source>
</reference>
<gene>
    <name evidence="1" type="ORF">NEF87_000836</name>
</gene>
<name>A0ABY6HPT3_9ARCH</name>
<dbReference type="EMBL" id="CP104013">
    <property type="protein sequence ID" value="UYP44551.1"/>
    <property type="molecule type" value="Genomic_DNA"/>
</dbReference>
<organism evidence="1 2">
    <name type="scientific">Candidatus Lokiarchaeum ossiferum</name>
    <dbReference type="NCBI Taxonomy" id="2951803"/>
    <lineage>
        <taxon>Archaea</taxon>
        <taxon>Promethearchaeati</taxon>
        <taxon>Promethearchaeota</taxon>
        <taxon>Promethearchaeia</taxon>
        <taxon>Promethearchaeales</taxon>
        <taxon>Promethearchaeaceae</taxon>
        <taxon>Candidatus Lokiarchaeum</taxon>
    </lineage>
</organism>
<evidence type="ECO:0000313" key="1">
    <source>
        <dbReference type="EMBL" id="UYP44551.1"/>
    </source>
</evidence>
<proteinExistence type="predicted"/>
<keyword evidence="2" id="KW-1185">Reference proteome</keyword>
<evidence type="ECO:0000313" key="2">
    <source>
        <dbReference type="Proteomes" id="UP001208689"/>
    </source>
</evidence>